<dbReference type="HOGENOM" id="CLU_083278_1_1_11"/>
<dbReference type="InterPro" id="IPR009057">
    <property type="entry name" value="Homeodomain-like_sf"/>
</dbReference>
<reference evidence="4 5" key="1">
    <citation type="submission" date="2006-06" db="EMBL/GenBank/DDBJ databases">
        <title>Complete sequence of Rubrobacter xylanophilus DSM 9941.</title>
        <authorList>
            <consortium name="US DOE Joint Genome Institute"/>
            <person name="Copeland A."/>
            <person name="Lucas S."/>
            <person name="Lapidus A."/>
            <person name="Barry K."/>
            <person name="Detter J.C."/>
            <person name="Glavina del Rio T."/>
            <person name="Hammon N."/>
            <person name="Israni S."/>
            <person name="Dalin E."/>
            <person name="Tice H."/>
            <person name="Pitluck S."/>
            <person name="Munk A.C."/>
            <person name="Brettin T."/>
            <person name="Bruce D."/>
            <person name="Han C."/>
            <person name="Tapia R."/>
            <person name="Gilna P."/>
            <person name="Schmutz J."/>
            <person name="Larimer F."/>
            <person name="Land M."/>
            <person name="Hauser L."/>
            <person name="Kyrpides N."/>
            <person name="Lykidis A."/>
            <person name="da Costa M.S."/>
            <person name="Rainey F.A."/>
            <person name="Empadinhas N."/>
            <person name="Jolivet E."/>
            <person name="Battista J.R."/>
            <person name="Richardson P."/>
        </authorList>
    </citation>
    <scope>NUCLEOTIDE SEQUENCE [LARGE SCALE GENOMIC DNA]</scope>
    <source>
        <strain evidence="5">DSM 9941 / NBRC 16129 / PRD-1</strain>
    </source>
</reference>
<keyword evidence="5" id="KW-1185">Reference proteome</keyword>
<dbReference type="EMBL" id="CP000386">
    <property type="protein sequence ID" value="ABG03119.1"/>
    <property type="molecule type" value="Genomic_DNA"/>
</dbReference>
<feature type="domain" description="HTH tetR-type" evidence="3">
    <location>
        <begin position="7"/>
        <end position="67"/>
    </location>
</feature>
<dbReference type="PRINTS" id="PR00455">
    <property type="entry name" value="HTHTETR"/>
</dbReference>
<dbReference type="GO" id="GO:0003700">
    <property type="term" value="F:DNA-binding transcription factor activity"/>
    <property type="evidence" value="ECO:0007669"/>
    <property type="project" value="TreeGrafter"/>
</dbReference>
<dbReference type="STRING" id="266117.Rxyl_0140"/>
<dbReference type="OrthoDB" id="3186364at2"/>
<dbReference type="Proteomes" id="UP000006637">
    <property type="component" value="Chromosome"/>
</dbReference>
<evidence type="ECO:0000259" key="3">
    <source>
        <dbReference type="PROSITE" id="PS50977"/>
    </source>
</evidence>
<dbReference type="GO" id="GO:0000976">
    <property type="term" value="F:transcription cis-regulatory region binding"/>
    <property type="evidence" value="ECO:0007669"/>
    <property type="project" value="TreeGrafter"/>
</dbReference>
<dbReference type="Gene3D" id="1.10.357.10">
    <property type="entry name" value="Tetracycline Repressor, domain 2"/>
    <property type="match status" value="1"/>
</dbReference>
<dbReference type="InterPro" id="IPR001647">
    <property type="entry name" value="HTH_TetR"/>
</dbReference>
<accession>Q1AZQ9</accession>
<dbReference type="Pfam" id="PF00440">
    <property type="entry name" value="TetR_N"/>
    <property type="match status" value="1"/>
</dbReference>
<dbReference type="InterPro" id="IPR050109">
    <property type="entry name" value="HTH-type_TetR-like_transc_reg"/>
</dbReference>
<proteinExistence type="predicted"/>
<dbReference type="SUPFAM" id="SSF46689">
    <property type="entry name" value="Homeodomain-like"/>
    <property type="match status" value="1"/>
</dbReference>
<evidence type="ECO:0000313" key="4">
    <source>
        <dbReference type="EMBL" id="ABG03119.1"/>
    </source>
</evidence>
<evidence type="ECO:0000256" key="1">
    <source>
        <dbReference type="ARBA" id="ARBA00023125"/>
    </source>
</evidence>
<sequence length="176" mass="19226">MARRLSASRRAQILEAALGMFSERGYEGTPLSAIAEEVGLSKPGIVHHFPHKDDILEALFGPVFGEVEALLEGRPGREELLEGYLEIILRNRRLTVLLATDLAILNRPRIGERVCALNLRLRVALAGPGSTLEEEMRAECALGALRSPVVFFPEADPGLVRRVALEAARRVLGAGR</sequence>
<dbReference type="AlphaFoldDB" id="Q1AZQ9"/>
<evidence type="ECO:0000313" key="5">
    <source>
        <dbReference type="Proteomes" id="UP000006637"/>
    </source>
</evidence>
<dbReference type="KEGG" id="rxy:Rxyl_0140"/>
<dbReference type="eggNOG" id="COG1309">
    <property type="taxonomic scope" value="Bacteria"/>
</dbReference>
<feature type="DNA-binding region" description="H-T-H motif" evidence="2">
    <location>
        <begin position="30"/>
        <end position="49"/>
    </location>
</feature>
<organism evidence="4 5">
    <name type="scientific">Rubrobacter xylanophilus (strain DSM 9941 / JCM 11954 / NBRC 16129 / PRD-1)</name>
    <dbReference type="NCBI Taxonomy" id="266117"/>
    <lineage>
        <taxon>Bacteria</taxon>
        <taxon>Bacillati</taxon>
        <taxon>Actinomycetota</taxon>
        <taxon>Rubrobacteria</taxon>
        <taxon>Rubrobacterales</taxon>
        <taxon>Rubrobacteraceae</taxon>
        <taxon>Rubrobacter</taxon>
    </lineage>
</organism>
<name>Q1AZQ9_RUBXD</name>
<evidence type="ECO:0000256" key="2">
    <source>
        <dbReference type="PROSITE-ProRule" id="PRU00335"/>
    </source>
</evidence>
<dbReference type="RefSeq" id="WP_011563137.1">
    <property type="nucleotide sequence ID" value="NC_008148.1"/>
</dbReference>
<dbReference type="PROSITE" id="PS50977">
    <property type="entry name" value="HTH_TETR_2"/>
    <property type="match status" value="1"/>
</dbReference>
<dbReference type="PANTHER" id="PTHR30055:SF184">
    <property type="entry name" value="HTH-TYPE TRANSCRIPTIONAL REGULATOR ETHR"/>
    <property type="match status" value="1"/>
</dbReference>
<gene>
    <name evidence="4" type="ordered locus">Rxyl_0140</name>
</gene>
<dbReference type="PANTHER" id="PTHR30055">
    <property type="entry name" value="HTH-TYPE TRANSCRIPTIONAL REGULATOR RUTR"/>
    <property type="match status" value="1"/>
</dbReference>
<protein>
    <submittedName>
        <fullName evidence="4">Transcriptional regulator, TetR family</fullName>
    </submittedName>
</protein>
<keyword evidence="1 2" id="KW-0238">DNA-binding</keyword>